<dbReference type="AlphaFoldDB" id="A0A8D2FD31"/>
<protein>
    <submittedName>
        <fullName evidence="2">Uncharacterized protein</fullName>
    </submittedName>
</protein>
<reference evidence="2" key="2">
    <citation type="submission" date="2025-09" db="UniProtKB">
        <authorList>
            <consortium name="Ensembl"/>
        </authorList>
    </citation>
    <scope>IDENTIFICATION</scope>
</reference>
<feature type="compositionally biased region" description="Low complexity" evidence="1">
    <location>
        <begin position="25"/>
        <end position="46"/>
    </location>
</feature>
<evidence type="ECO:0000256" key="1">
    <source>
        <dbReference type="SAM" id="MobiDB-lite"/>
    </source>
</evidence>
<organism evidence="2 3">
    <name type="scientific">Theropithecus gelada</name>
    <name type="common">Gelada baboon</name>
    <dbReference type="NCBI Taxonomy" id="9565"/>
    <lineage>
        <taxon>Eukaryota</taxon>
        <taxon>Metazoa</taxon>
        <taxon>Chordata</taxon>
        <taxon>Craniata</taxon>
        <taxon>Vertebrata</taxon>
        <taxon>Euteleostomi</taxon>
        <taxon>Mammalia</taxon>
        <taxon>Eutheria</taxon>
        <taxon>Euarchontoglires</taxon>
        <taxon>Primates</taxon>
        <taxon>Haplorrhini</taxon>
        <taxon>Catarrhini</taxon>
        <taxon>Cercopithecidae</taxon>
        <taxon>Cercopithecinae</taxon>
        <taxon>Theropithecus</taxon>
    </lineage>
</organism>
<dbReference type="Ensembl" id="ENSTGET00000021724.1">
    <property type="protein sequence ID" value="ENSTGEP00000018216.1"/>
    <property type="gene ID" value="ENSTGEG00000014716.1"/>
</dbReference>
<dbReference type="Proteomes" id="UP000694411">
    <property type="component" value="Unassembled WGS sequence"/>
</dbReference>
<evidence type="ECO:0000313" key="2">
    <source>
        <dbReference type="Ensembl" id="ENSTGEP00000018216.1"/>
    </source>
</evidence>
<reference evidence="2" key="1">
    <citation type="submission" date="2025-08" db="UniProtKB">
        <authorList>
            <consortium name="Ensembl"/>
        </authorList>
    </citation>
    <scope>IDENTIFICATION</scope>
</reference>
<keyword evidence="3" id="KW-1185">Reference proteome</keyword>
<feature type="region of interest" description="Disordered" evidence="1">
    <location>
        <begin position="19"/>
        <end position="55"/>
    </location>
</feature>
<name>A0A8D2FD31_THEGE</name>
<evidence type="ECO:0000313" key="3">
    <source>
        <dbReference type="Proteomes" id="UP000694411"/>
    </source>
</evidence>
<proteinExistence type="predicted"/>
<sequence length="55" mass="5876">MAFMVQHFSSPQVSTDFTLSLDPHSSSSASFANYSTTSHQATTSASRPPPDIDIS</sequence>
<accession>A0A8D2FD31</accession>